<keyword evidence="3" id="KW-1185">Reference proteome</keyword>
<gene>
    <name evidence="2" type="ORF">FGIG_09677</name>
</gene>
<evidence type="ECO:0000313" key="2">
    <source>
        <dbReference type="EMBL" id="TPP61230.1"/>
    </source>
</evidence>
<evidence type="ECO:0000313" key="3">
    <source>
        <dbReference type="Proteomes" id="UP000316759"/>
    </source>
</evidence>
<proteinExistence type="predicted"/>
<dbReference type="EMBL" id="SUNJ01008436">
    <property type="protein sequence ID" value="TPP61230.1"/>
    <property type="molecule type" value="Genomic_DNA"/>
</dbReference>
<evidence type="ECO:0000256" key="1">
    <source>
        <dbReference type="SAM" id="MobiDB-lite"/>
    </source>
</evidence>
<dbReference type="OrthoDB" id="10561766at2759"/>
<dbReference type="Proteomes" id="UP000316759">
    <property type="component" value="Unassembled WGS sequence"/>
</dbReference>
<dbReference type="AlphaFoldDB" id="A0A504YU00"/>
<comment type="caution">
    <text evidence="2">The sequence shown here is derived from an EMBL/GenBank/DDBJ whole genome shotgun (WGS) entry which is preliminary data.</text>
</comment>
<organism evidence="2 3">
    <name type="scientific">Fasciola gigantica</name>
    <name type="common">Giant liver fluke</name>
    <dbReference type="NCBI Taxonomy" id="46835"/>
    <lineage>
        <taxon>Eukaryota</taxon>
        <taxon>Metazoa</taxon>
        <taxon>Spiralia</taxon>
        <taxon>Lophotrochozoa</taxon>
        <taxon>Platyhelminthes</taxon>
        <taxon>Trematoda</taxon>
        <taxon>Digenea</taxon>
        <taxon>Plagiorchiida</taxon>
        <taxon>Echinostomata</taxon>
        <taxon>Echinostomatoidea</taxon>
        <taxon>Fasciolidae</taxon>
        <taxon>Fasciola</taxon>
    </lineage>
</organism>
<feature type="region of interest" description="Disordered" evidence="1">
    <location>
        <begin position="35"/>
        <end position="61"/>
    </location>
</feature>
<protein>
    <submittedName>
        <fullName evidence="2">Uncharacterized protein</fullName>
    </submittedName>
</protein>
<name>A0A504YU00_FASGI</name>
<reference evidence="2 3" key="1">
    <citation type="submission" date="2019-04" db="EMBL/GenBank/DDBJ databases">
        <title>Annotation for the trematode Fasciola gigantica.</title>
        <authorList>
            <person name="Choi Y.-J."/>
        </authorList>
    </citation>
    <scope>NUCLEOTIDE SEQUENCE [LARGE SCALE GENOMIC DNA]</scope>
    <source>
        <strain evidence="2">Uganda_cow_1</strain>
    </source>
</reference>
<feature type="compositionally biased region" description="Low complexity" evidence="1">
    <location>
        <begin position="46"/>
        <end position="60"/>
    </location>
</feature>
<accession>A0A504YU00</accession>
<sequence>MARAGPASDVSCAAAGAGTSSAALDLFGLNFGEPRSSGPSADSLNPTNAATSSETPSTTTGKCTKESILALYQQCTPNTAGLFQSSTVGGPTPIAYGQYAGPAPPSNWAFGGTATAAADPWVNSGRSPMFMKVLKHYKHAAIVLFTCIVSLDYKTEPENSRISTNVMVIDLLELCKFPATNTMSNVPSWSDPNENWPSSSTSKSPANLFANFGAPSPASTGDRNPVSSWNVAPQPTNFGTSNIFAPTAIDTNAAAHQAYLSRGFGIRSGIMSLVALFIMVQREIFFFVPSTNGHFIVTIPSPEPVSFSATRYSGQSSTIMEAFLAYILSIVPPLVSRTTNGDEFRTSPTPLPARTRATPYNDSIRRLCTTNSQKSNCLTMFL</sequence>